<evidence type="ECO:0000256" key="4">
    <source>
        <dbReference type="ARBA" id="ARBA00022741"/>
    </source>
</evidence>
<dbReference type="OrthoDB" id="60033at2759"/>
<dbReference type="GO" id="GO:0035556">
    <property type="term" value="P:intracellular signal transduction"/>
    <property type="evidence" value="ECO:0007669"/>
    <property type="project" value="InterPro"/>
</dbReference>
<proteinExistence type="predicted"/>
<dbReference type="GO" id="GO:0005886">
    <property type="term" value="C:plasma membrane"/>
    <property type="evidence" value="ECO:0007669"/>
    <property type="project" value="TreeGrafter"/>
</dbReference>
<dbReference type="Pfam" id="PF00211">
    <property type="entry name" value="Guanylate_cyc"/>
    <property type="match status" value="1"/>
</dbReference>
<dbReference type="InterPro" id="IPR050401">
    <property type="entry name" value="Cyclic_nucleotide_synthase"/>
</dbReference>
<evidence type="ECO:0000256" key="2">
    <source>
        <dbReference type="ARBA" id="ARBA00004370"/>
    </source>
</evidence>
<accession>A0A183DSA0</accession>
<evidence type="ECO:0000256" key="6">
    <source>
        <dbReference type="ARBA" id="ARBA00023136"/>
    </source>
</evidence>
<keyword evidence="11" id="KW-1185">Reference proteome</keyword>
<dbReference type="InterPro" id="IPR001054">
    <property type="entry name" value="A/G_cyclase"/>
</dbReference>
<dbReference type="SUPFAM" id="SSF55073">
    <property type="entry name" value="Nucleotide cyclase"/>
    <property type="match status" value="1"/>
</dbReference>
<evidence type="ECO:0000256" key="8">
    <source>
        <dbReference type="ARBA" id="ARBA00023239"/>
    </source>
</evidence>
<keyword evidence="3" id="KW-0812">Transmembrane</keyword>
<reference evidence="12" key="1">
    <citation type="submission" date="2016-06" db="UniProtKB">
        <authorList>
            <consortium name="WormBaseParasite"/>
        </authorList>
    </citation>
    <scope>IDENTIFICATION</scope>
</reference>
<comment type="subcellular location">
    <subcellularLocation>
        <location evidence="2">Membrane</location>
    </subcellularLocation>
</comment>
<keyword evidence="8" id="KW-0456">Lyase</keyword>
<dbReference type="GO" id="GO:0004016">
    <property type="term" value="F:adenylate cyclase activity"/>
    <property type="evidence" value="ECO:0007669"/>
    <property type="project" value="TreeGrafter"/>
</dbReference>
<name>A0A183DSA0_9BILA</name>
<evidence type="ECO:0000259" key="9">
    <source>
        <dbReference type="PROSITE" id="PS50125"/>
    </source>
</evidence>
<dbReference type="SMART" id="SM00044">
    <property type="entry name" value="CYCc"/>
    <property type="match status" value="1"/>
</dbReference>
<organism evidence="12">
    <name type="scientific">Gongylonema pulchrum</name>
    <dbReference type="NCBI Taxonomy" id="637853"/>
    <lineage>
        <taxon>Eukaryota</taxon>
        <taxon>Metazoa</taxon>
        <taxon>Ecdysozoa</taxon>
        <taxon>Nematoda</taxon>
        <taxon>Chromadorea</taxon>
        <taxon>Rhabditida</taxon>
        <taxon>Spirurina</taxon>
        <taxon>Spiruromorpha</taxon>
        <taxon>Spiruroidea</taxon>
        <taxon>Gongylonematidae</taxon>
        <taxon>Gongylonema</taxon>
    </lineage>
</organism>
<comment type="catalytic activity">
    <reaction evidence="1">
        <text>GTP = 3',5'-cyclic GMP + diphosphate</text>
        <dbReference type="Rhea" id="RHEA:13665"/>
        <dbReference type="ChEBI" id="CHEBI:33019"/>
        <dbReference type="ChEBI" id="CHEBI:37565"/>
        <dbReference type="ChEBI" id="CHEBI:57746"/>
        <dbReference type="EC" id="4.6.1.2"/>
    </reaction>
</comment>
<dbReference type="PROSITE" id="PS50125">
    <property type="entry name" value="GUANYLATE_CYCLASE_2"/>
    <property type="match status" value="1"/>
</dbReference>
<dbReference type="Gene3D" id="3.30.70.1230">
    <property type="entry name" value="Nucleotide cyclase"/>
    <property type="match status" value="1"/>
</dbReference>
<evidence type="ECO:0000313" key="12">
    <source>
        <dbReference type="WBParaSite" id="GPUH_0001160501-mRNA-1"/>
    </source>
</evidence>
<evidence type="ECO:0000256" key="5">
    <source>
        <dbReference type="ARBA" id="ARBA00022989"/>
    </source>
</evidence>
<feature type="domain" description="Guanylate cyclase" evidence="9">
    <location>
        <begin position="27"/>
        <end position="100"/>
    </location>
</feature>
<evidence type="ECO:0000313" key="11">
    <source>
        <dbReference type="Proteomes" id="UP000271098"/>
    </source>
</evidence>
<dbReference type="GO" id="GO:0000166">
    <property type="term" value="F:nucleotide binding"/>
    <property type="evidence" value="ECO:0007669"/>
    <property type="project" value="UniProtKB-KW"/>
</dbReference>
<dbReference type="GO" id="GO:0007168">
    <property type="term" value="P:receptor guanylyl cyclase signaling pathway"/>
    <property type="evidence" value="ECO:0007669"/>
    <property type="project" value="TreeGrafter"/>
</dbReference>
<evidence type="ECO:0000256" key="1">
    <source>
        <dbReference type="ARBA" id="ARBA00001436"/>
    </source>
</evidence>
<evidence type="ECO:0000256" key="3">
    <source>
        <dbReference type="ARBA" id="ARBA00022692"/>
    </source>
</evidence>
<evidence type="ECO:0000313" key="10">
    <source>
        <dbReference type="EMBL" id="VDN18983.1"/>
    </source>
</evidence>
<dbReference type="WBParaSite" id="GPUH_0001160501-mRNA-1">
    <property type="protein sequence ID" value="GPUH_0001160501-mRNA-1"/>
    <property type="gene ID" value="GPUH_0001160501"/>
</dbReference>
<evidence type="ECO:0000256" key="7">
    <source>
        <dbReference type="ARBA" id="ARBA00023180"/>
    </source>
</evidence>
<gene>
    <name evidence="10" type="ORF">GPUH_LOCUS11591</name>
</gene>
<dbReference type="GO" id="GO:0004383">
    <property type="term" value="F:guanylate cyclase activity"/>
    <property type="evidence" value="ECO:0007669"/>
    <property type="project" value="UniProtKB-EC"/>
</dbReference>
<dbReference type="AlphaFoldDB" id="A0A183DSA0"/>
<keyword evidence="5" id="KW-1133">Transmembrane helix</keyword>
<dbReference type="InterPro" id="IPR029787">
    <property type="entry name" value="Nucleotide_cyclase"/>
</dbReference>
<keyword evidence="4" id="KW-0547">Nucleotide-binding</keyword>
<keyword evidence="6" id="KW-0472">Membrane</keyword>
<dbReference type="EMBL" id="UYRT01078655">
    <property type="protein sequence ID" value="VDN18983.1"/>
    <property type="molecule type" value="Genomic_DNA"/>
</dbReference>
<keyword evidence="7" id="KW-0325">Glycoprotein</keyword>
<protein>
    <submittedName>
        <fullName evidence="12">Guanylate cyclase domain-containing protein</fullName>
    </submittedName>
</protein>
<dbReference type="Proteomes" id="UP000271098">
    <property type="component" value="Unassembled WGS sequence"/>
</dbReference>
<sequence length="120" mass="13480">MHAMHEDLACRRFKWALDGLLLEGNHVETIGDAYMIVSGLPKENGNAHVENIADVALKMRAFVCKFKLAHRPNEQLMVRIGFHSGAVAAGVISDQSYNLLHSYYPRFQIIERGKISVKVC</sequence>
<dbReference type="GO" id="GO:0001653">
    <property type="term" value="F:peptide receptor activity"/>
    <property type="evidence" value="ECO:0007669"/>
    <property type="project" value="TreeGrafter"/>
</dbReference>
<reference evidence="10 11" key="2">
    <citation type="submission" date="2018-11" db="EMBL/GenBank/DDBJ databases">
        <authorList>
            <consortium name="Pathogen Informatics"/>
        </authorList>
    </citation>
    <scope>NUCLEOTIDE SEQUENCE [LARGE SCALE GENOMIC DNA]</scope>
</reference>
<dbReference type="PANTHER" id="PTHR11920">
    <property type="entry name" value="GUANYLYL CYCLASE"/>
    <property type="match status" value="1"/>
</dbReference>
<dbReference type="PANTHER" id="PTHR11920:SF503">
    <property type="entry name" value="RECEPTOR-TYPE GUANYLATE CYCLASE GCY-9"/>
    <property type="match status" value="1"/>
</dbReference>